<keyword evidence="5" id="KW-0862">Zinc</keyword>
<dbReference type="InterPro" id="IPR039846">
    <property type="entry name" value="ZCCHC4"/>
</dbReference>
<keyword evidence="5" id="KW-0479">Metal-binding</keyword>
<dbReference type="GO" id="GO:0008988">
    <property type="term" value="F:rRNA (adenine-N6-)-methyltransferase activity"/>
    <property type="evidence" value="ECO:0007669"/>
    <property type="project" value="InterPro"/>
</dbReference>
<dbReference type="Pfam" id="PF10237">
    <property type="entry name" value="N6-adenineMlase"/>
    <property type="match status" value="1"/>
</dbReference>
<dbReference type="InterPro" id="IPR041370">
    <property type="entry name" value="Mlase_EEF1AKMT1/ZCCHC4"/>
</dbReference>
<keyword evidence="3" id="KW-0489">Methyltransferase</keyword>
<protein>
    <recommendedName>
        <fullName evidence="6">CTCHY-type domain-containing protein</fullName>
    </recommendedName>
</protein>
<dbReference type="Proteomes" id="UP000014760">
    <property type="component" value="Unassembled WGS sequence"/>
</dbReference>
<evidence type="ECO:0000256" key="4">
    <source>
        <dbReference type="ARBA" id="ARBA00022679"/>
    </source>
</evidence>
<dbReference type="PROSITE" id="PS50216">
    <property type="entry name" value="DHHC"/>
    <property type="match status" value="1"/>
</dbReference>
<dbReference type="OMA" id="FPYFMEH"/>
<reference evidence="7 9" key="2">
    <citation type="journal article" date="2013" name="Nature">
        <title>Insights into bilaterian evolution from three spiralian genomes.</title>
        <authorList>
            <person name="Simakov O."/>
            <person name="Marletaz F."/>
            <person name="Cho S.J."/>
            <person name="Edsinger-Gonzales E."/>
            <person name="Havlak P."/>
            <person name="Hellsten U."/>
            <person name="Kuo D.H."/>
            <person name="Larsson T."/>
            <person name="Lv J."/>
            <person name="Arendt D."/>
            <person name="Savage R."/>
            <person name="Osoegawa K."/>
            <person name="de Jong P."/>
            <person name="Grimwood J."/>
            <person name="Chapman J.A."/>
            <person name="Shapiro H."/>
            <person name="Aerts A."/>
            <person name="Otillar R.P."/>
            <person name="Terry A.Y."/>
            <person name="Boore J.L."/>
            <person name="Grigoriev I.V."/>
            <person name="Lindberg D.R."/>
            <person name="Seaver E.C."/>
            <person name="Weisblat D.A."/>
            <person name="Putnam N.H."/>
            <person name="Rokhsar D.S."/>
        </authorList>
    </citation>
    <scope>NUCLEOTIDE SEQUENCE</scope>
    <source>
        <strain evidence="7 9">I ESC-2004</strain>
    </source>
</reference>
<dbReference type="AlphaFoldDB" id="R7TJE7"/>
<keyword evidence="4" id="KW-0808">Transferase</keyword>
<evidence type="ECO:0000313" key="9">
    <source>
        <dbReference type="Proteomes" id="UP000014760"/>
    </source>
</evidence>
<keyword evidence="5" id="KW-0863">Zinc-finger</keyword>
<dbReference type="InterPro" id="IPR037275">
    <property type="entry name" value="Znf_CTCHY_sf"/>
</dbReference>
<evidence type="ECO:0000259" key="6">
    <source>
        <dbReference type="PROSITE" id="PS51270"/>
    </source>
</evidence>
<evidence type="ECO:0000256" key="2">
    <source>
        <dbReference type="ARBA" id="ARBA00022490"/>
    </source>
</evidence>
<dbReference type="HOGENOM" id="CLU_034589_0_0_1"/>
<dbReference type="EMBL" id="AMQN01002904">
    <property type="status" value="NOT_ANNOTATED_CDS"/>
    <property type="molecule type" value="Genomic_DNA"/>
</dbReference>
<evidence type="ECO:0000256" key="1">
    <source>
        <dbReference type="ARBA" id="ARBA00004496"/>
    </source>
</evidence>
<evidence type="ECO:0000313" key="8">
    <source>
        <dbReference type="EnsemblMetazoa" id="CapteP185876"/>
    </source>
</evidence>
<organism evidence="7">
    <name type="scientific">Capitella teleta</name>
    <name type="common">Polychaete worm</name>
    <dbReference type="NCBI Taxonomy" id="283909"/>
    <lineage>
        <taxon>Eukaryota</taxon>
        <taxon>Metazoa</taxon>
        <taxon>Spiralia</taxon>
        <taxon>Lophotrochozoa</taxon>
        <taxon>Annelida</taxon>
        <taxon>Polychaeta</taxon>
        <taxon>Sedentaria</taxon>
        <taxon>Scolecida</taxon>
        <taxon>Capitellidae</taxon>
        <taxon>Capitella</taxon>
    </lineage>
</organism>
<keyword evidence="9" id="KW-1185">Reference proteome</keyword>
<dbReference type="GO" id="GO:0005730">
    <property type="term" value="C:nucleolus"/>
    <property type="evidence" value="ECO:0007669"/>
    <property type="project" value="TreeGrafter"/>
</dbReference>
<evidence type="ECO:0000256" key="3">
    <source>
        <dbReference type="ARBA" id="ARBA00022603"/>
    </source>
</evidence>
<comment type="subcellular location">
    <subcellularLocation>
        <location evidence="1">Cytoplasm</location>
    </subcellularLocation>
</comment>
<dbReference type="GO" id="GO:0008270">
    <property type="term" value="F:zinc ion binding"/>
    <property type="evidence" value="ECO:0007669"/>
    <property type="project" value="UniProtKB-KW"/>
</dbReference>
<accession>R7TJE7</accession>
<dbReference type="FunCoup" id="R7TJE7">
    <property type="interactions" value="1490"/>
</dbReference>
<evidence type="ECO:0000256" key="5">
    <source>
        <dbReference type="PROSITE-ProRule" id="PRU00965"/>
    </source>
</evidence>
<reference evidence="9" key="1">
    <citation type="submission" date="2012-12" db="EMBL/GenBank/DDBJ databases">
        <authorList>
            <person name="Hellsten U."/>
            <person name="Grimwood J."/>
            <person name="Chapman J.A."/>
            <person name="Shapiro H."/>
            <person name="Aerts A."/>
            <person name="Otillar R.P."/>
            <person name="Terry A.Y."/>
            <person name="Boore J.L."/>
            <person name="Simakov O."/>
            <person name="Marletaz F."/>
            <person name="Cho S.-J."/>
            <person name="Edsinger-Gonzales E."/>
            <person name="Havlak P."/>
            <person name="Kuo D.-H."/>
            <person name="Larsson T."/>
            <person name="Lv J."/>
            <person name="Arendt D."/>
            <person name="Savage R."/>
            <person name="Osoegawa K."/>
            <person name="de Jong P."/>
            <person name="Lindberg D.R."/>
            <person name="Seaver E.C."/>
            <person name="Weisblat D.A."/>
            <person name="Putnam N.H."/>
            <person name="Grigoriev I.V."/>
            <person name="Rokhsar D.S."/>
        </authorList>
    </citation>
    <scope>NUCLEOTIDE SEQUENCE</scope>
    <source>
        <strain evidence="9">I ESC-2004</strain>
    </source>
</reference>
<gene>
    <name evidence="7" type="ORF">CAPTEDRAFT_185876</name>
</gene>
<keyword evidence="2" id="KW-0963">Cytoplasm</keyword>
<dbReference type="SUPFAM" id="SSF161245">
    <property type="entry name" value="Zinc hairpin stack"/>
    <property type="match status" value="1"/>
</dbReference>
<dbReference type="PANTHER" id="PTHR13493:SF3">
    <property type="entry name" value="RRNA N6-ADENOSINE-METHYLTRANSFERASE ZCCHC4"/>
    <property type="match status" value="1"/>
</dbReference>
<feature type="domain" description="CTCHY-type" evidence="6">
    <location>
        <begin position="351"/>
        <end position="422"/>
    </location>
</feature>
<dbReference type="GO" id="GO:0005737">
    <property type="term" value="C:cytoplasm"/>
    <property type="evidence" value="ECO:0007669"/>
    <property type="project" value="UniProtKB-SubCell"/>
</dbReference>
<dbReference type="STRING" id="283909.R7TJE7"/>
<sequence length="493" mass="56207">MARRGTGVEVLPEYLLDAETPTCPHGPMMLFERLNTKDPTTVETFYACSANRERNDCPFYLKKGDKISAAKTEAWKQIIADSQPKYSHAELYSRLVKLQENPGNKRQCCLTCGELLIGEACDHKDHRLSHQLSDQDLRSPTKFLTPLSGNSTNAQYLFSDKSVDFTVSLLEDLKVTKVLCVGAPRIHEELCQSFPHIGSFLLDLDPRLQQFHSLEALCRYNMFNHHFFDGKTAQDNYKSFLSKDISRIMIVMDPPFGGLIDSLAFNLRRILKDIRSSLQVEQDVYVLWFFPYFMEQRIIEKFPDFTMLDYKVDYDNHADFKSRDSGGSKHGSPVRIFTNVPPERVVLPESEGYKFCAKCKRFVSRENQHCPECDACTSKDGRTYFHCFKCKRCVKPSKQHCDSCNLCQLPGHKCGQPVAQGCFICGDLQHKKSRCPKRKRLSNESESVCVGNLLECLINMPLILGATIRETWDYGNFLCKIASWSSGIQASPS</sequence>
<proteinExistence type="predicted"/>
<dbReference type="InterPro" id="IPR017921">
    <property type="entry name" value="Znf_CTCHY"/>
</dbReference>
<dbReference type="EMBL" id="KB310391">
    <property type="protein sequence ID" value="ELT91676.1"/>
    <property type="molecule type" value="Genomic_DNA"/>
</dbReference>
<dbReference type="EnsemblMetazoa" id="CapteT185876">
    <property type="protein sequence ID" value="CapteP185876"/>
    <property type="gene ID" value="CapteG185876"/>
</dbReference>
<name>R7TJE7_CAPTE</name>
<dbReference type="OrthoDB" id="431817at2759"/>
<dbReference type="PANTHER" id="PTHR13493">
    <property type="entry name" value="ZINC FINGER CCHC DOMAIN-CONTAINING"/>
    <property type="match status" value="1"/>
</dbReference>
<evidence type="ECO:0000313" key="7">
    <source>
        <dbReference type="EMBL" id="ELT91676.1"/>
    </source>
</evidence>
<dbReference type="PROSITE" id="PS51270">
    <property type="entry name" value="ZF_CTCHY"/>
    <property type="match status" value="1"/>
</dbReference>
<reference evidence="8" key="3">
    <citation type="submission" date="2015-06" db="UniProtKB">
        <authorList>
            <consortium name="EnsemblMetazoa"/>
        </authorList>
    </citation>
    <scope>IDENTIFICATION</scope>
</reference>